<keyword evidence="2" id="KW-0732">Signal</keyword>
<reference evidence="3" key="1">
    <citation type="submission" date="2023-03" db="EMBL/GenBank/DDBJ databases">
        <title>Massive genome expansion in bonnet fungi (Mycena s.s.) driven by repeated elements and novel gene families across ecological guilds.</title>
        <authorList>
            <consortium name="Lawrence Berkeley National Laboratory"/>
            <person name="Harder C.B."/>
            <person name="Miyauchi S."/>
            <person name="Viragh M."/>
            <person name="Kuo A."/>
            <person name="Thoen E."/>
            <person name="Andreopoulos B."/>
            <person name="Lu D."/>
            <person name="Skrede I."/>
            <person name="Drula E."/>
            <person name="Henrissat B."/>
            <person name="Morin E."/>
            <person name="Kohler A."/>
            <person name="Barry K."/>
            <person name="LaButti K."/>
            <person name="Morin E."/>
            <person name="Salamov A."/>
            <person name="Lipzen A."/>
            <person name="Mereny Z."/>
            <person name="Hegedus B."/>
            <person name="Baldrian P."/>
            <person name="Stursova M."/>
            <person name="Weitz H."/>
            <person name="Taylor A."/>
            <person name="Grigoriev I.V."/>
            <person name="Nagy L.G."/>
            <person name="Martin F."/>
            <person name="Kauserud H."/>
        </authorList>
    </citation>
    <scope>NUCLEOTIDE SEQUENCE</scope>
    <source>
        <strain evidence="3">CBHHK002</strain>
    </source>
</reference>
<sequence length="1045" mass="105588">MRLAPTLLLPSLAAILVPFVSAHGRTGHHTSSRSLSRLQHHESRDLINLCVNIPDLIVNVLGLLGLGANICLCIDDLDIYLKANANVTLQGQALAQVNALINTGGNSKGNCGVLPAHAKRTCSTSDPCDFTCHDGYTRQGDQCVCLASNLVCNGQCVPSTAGCGASQAARSMKSRRGEIDSYTDAKAYCGEREVCGVYNPDGADSKGWECVDVMQTSGSCGGCVYDHPFLPKSVAPLQRGTDCGEGVDCRNGNCVVQKRSFVTPARIEHTADYKLRRDLLGSALGPITSGLEPTLQPVTNAVVSGLSSSLGTILGAVANAAQGLSSSAPASGCVNASSVAPALISINAVIGSPPNALVVHVKVALGLLTKLLGEAHQCGGAGGPLDSLVQKVGDLLNSLTGLLNACSGGVPTVPSAPSDKCLAVHIDKLLCAVVCGELGEALSGLLQPLVNGLGLGPSESCPRASSSPMTPNLLPASPASTSPSAVAGAMANVINGAHAVASNLPAGCVDASPLLISIKAVVGSPPPLLVLKVEVALGEVSKLLGTAQHCGGGGTGGGAGGLVGNLVQALSDLLKDLTGLLNVAPGGMAPSTPSDKCLAVHIHKLLCAVVCGQLGELLEGLLQPLVNGLGIGPSGSCPPQGAAAPSAGVSFSAPSAAASSSASAPSVAPPSTDGNPPPADDPINIAINLKRRAFRTRSGHFTRADTPAPEVLAPAMISPIMQTLTLTVAITEMGAPNCGSLLSVLARVLTSSSPIALRVNLEFARSTAQALKDSLASSGSASAKLGQLVDQLITTIEVMRANKSPTVPQSAKCPPSADAGQPVCGFGVPVSELIRCGCGNQKLSKDAQDILGRPIPLDKECPALSLSPASHITTSLVPAVVSPVSKGSNDKVIAATNALLVLCLRINLAGGNMPFRTAVISKLNAVLNRLLVTLLGEPLLEKGSHGLLGGSVAKILLGQNKLTANELNKLVATAVDLAKNAGASPQCGCSDNSKKLVGYLQQVPGFVKGLQDAVKGCGCQGKGALTSVTDLFSAGAIQAFEMLKE</sequence>
<feature type="compositionally biased region" description="Low complexity" evidence="1">
    <location>
        <begin position="660"/>
        <end position="671"/>
    </location>
</feature>
<accession>A0AAD6ZEN7</accession>
<evidence type="ECO:0000256" key="1">
    <source>
        <dbReference type="SAM" id="MobiDB-lite"/>
    </source>
</evidence>
<feature type="chain" id="PRO_5041953320" evidence="2">
    <location>
        <begin position="23"/>
        <end position="1045"/>
    </location>
</feature>
<name>A0AAD6ZEN7_9AGAR</name>
<proteinExistence type="predicted"/>
<dbReference type="AlphaFoldDB" id="A0AAD6ZEN7"/>
<feature type="signal peptide" evidence="2">
    <location>
        <begin position="1"/>
        <end position="22"/>
    </location>
</feature>
<evidence type="ECO:0000313" key="3">
    <source>
        <dbReference type="EMBL" id="KAJ7319066.1"/>
    </source>
</evidence>
<dbReference type="Proteomes" id="UP001218218">
    <property type="component" value="Unassembled WGS sequence"/>
</dbReference>
<comment type="caution">
    <text evidence="3">The sequence shown here is derived from an EMBL/GenBank/DDBJ whole genome shotgun (WGS) entry which is preliminary data.</text>
</comment>
<gene>
    <name evidence="3" type="ORF">DFH08DRAFT_394120</name>
</gene>
<organism evidence="3 4">
    <name type="scientific">Mycena albidolilacea</name>
    <dbReference type="NCBI Taxonomy" id="1033008"/>
    <lineage>
        <taxon>Eukaryota</taxon>
        <taxon>Fungi</taxon>
        <taxon>Dikarya</taxon>
        <taxon>Basidiomycota</taxon>
        <taxon>Agaricomycotina</taxon>
        <taxon>Agaricomycetes</taxon>
        <taxon>Agaricomycetidae</taxon>
        <taxon>Agaricales</taxon>
        <taxon>Marasmiineae</taxon>
        <taxon>Mycenaceae</taxon>
        <taxon>Mycena</taxon>
    </lineage>
</organism>
<evidence type="ECO:0000256" key="2">
    <source>
        <dbReference type="SAM" id="SignalP"/>
    </source>
</evidence>
<feature type="region of interest" description="Disordered" evidence="1">
    <location>
        <begin position="660"/>
        <end position="682"/>
    </location>
</feature>
<evidence type="ECO:0000313" key="4">
    <source>
        <dbReference type="Proteomes" id="UP001218218"/>
    </source>
</evidence>
<protein>
    <submittedName>
        <fullName evidence="3">Uncharacterized protein</fullName>
    </submittedName>
</protein>
<dbReference type="EMBL" id="JARIHO010000055">
    <property type="protein sequence ID" value="KAJ7319066.1"/>
    <property type="molecule type" value="Genomic_DNA"/>
</dbReference>
<keyword evidence="4" id="KW-1185">Reference proteome</keyword>